<comment type="caution">
    <text evidence="2">The sequence shown here is derived from an EMBL/GenBank/DDBJ whole genome shotgun (WGS) entry which is preliminary data.</text>
</comment>
<dbReference type="EMBL" id="JAHCTB010000002">
    <property type="protein sequence ID" value="MBT0607299.1"/>
    <property type="molecule type" value="Genomic_DNA"/>
</dbReference>
<dbReference type="Gene3D" id="1.10.472.150">
    <property type="entry name" value="Glucose-regulated metallo-peptidase M90, N-terminal domain"/>
    <property type="match status" value="1"/>
</dbReference>
<dbReference type="PANTHER" id="PTHR30164:SF2">
    <property type="entry name" value="PROTEIN MTFA"/>
    <property type="match status" value="1"/>
</dbReference>
<reference evidence="2 3" key="1">
    <citation type="submission" date="2021-05" db="EMBL/GenBank/DDBJ databases">
        <title>Aequorivita echinoideorum JCM 30378 genome.</title>
        <authorList>
            <person name="Zhang H."/>
            <person name="Li C."/>
        </authorList>
    </citation>
    <scope>NUCLEOTIDE SEQUENCE [LARGE SCALE GENOMIC DNA]</scope>
    <source>
        <strain evidence="2 3">JCM30378</strain>
    </source>
</reference>
<keyword evidence="1" id="KW-1133">Transmembrane helix</keyword>
<keyword evidence="3" id="KW-1185">Reference proteome</keyword>
<dbReference type="InterPro" id="IPR010384">
    <property type="entry name" value="MtfA_fam"/>
</dbReference>
<dbReference type="CDD" id="cd20170">
    <property type="entry name" value="Peptidase_M90-like"/>
    <property type="match status" value="1"/>
</dbReference>
<evidence type="ECO:0000256" key="1">
    <source>
        <dbReference type="SAM" id="Phobius"/>
    </source>
</evidence>
<dbReference type="PANTHER" id="PTHR30164">
    <property type="entry name" value="MTFA PEPTIDASE"/>
    <property type="match status" value="1"/>
</dbReference>
<feature type="transmembrane region" description="Helical" evidence="1">
    <location>
        <begin position="20"/>
        <end position="41"/>
    </location>
</feature>
<name>A0ABS5S297_9FLAO</name>
<organism evidence="2 3">
    <name type="scientific">Aequorivita echinoideorum</name>
    <dbReference type="NCBI Taxonomy" id="1549647"/>
    <lineage>
        <taxon>Bacteria</taxon>
        <taxon>Pseudomonadati</taxon>
        <taxon>Bacteroidota</taxon>
        <taxon>Flavobacteriia</taxon>
        <taxon>Flavobacteriales</taxon>
        <taxon>Flavobacteriaceae</taxon>
        <taxon>Aequorivita</taxon>
    </lineage>
</organism>
<dbReference type="Gene3D" id="3.40.390.10">
    <property type="entry name" value="Collagenase (Catalytic Domain)"/>
    <property type="match status" value="1"/>
</dbReference>
<evidence type="ECO:0000313" key="2">
    <source>
        <dbReference type="EMBL" id="MBT0607299.1"/>
    </source>
</evidence>
<evidence type="ECO:0000313" key="3">
    <source>
        <dbReference type="Proteomes" id="UP001297092"/>
    </source>
</evidence>
<dbReference type="InterPro" id="IPR024079">
    <property type="entry name" value="MetalloPept_cat_dom_sf"/>
</dbReference>
<sequence length="285" mass="34362">MYLIKFIIHVVIEQQPYAPWLAPYAFSIIVVGFFFFLFKIFETAFAHYYNRPLFRYYLVYKKLTRDQKSILETEFVFYQMLSEKHKKQFEHRVANFINEKKFVERGGVAITERMKLLVAAIGCMLSFGRKNYLYALIDFVLIYPEEFYSSINEHYHKGEFNPREKALVLSWKDFENGYKIENDNLNVGIHEFTHAMQLEAKQAKDIDSVRFTKQFQKILKQLAKVDVREKLEKTRFFRMYAFTNQYEFMAVLAEYFIESPTELKSNFPEIYNYTKTILNFNFNDY</sequence>
<keyword evidence="1" id="KW-0472">Membrane</keyword>
<dbReference type="Proteomes" id="UP001297092">
    <property type="component" value="Unassembled WGS sequence"/>
</dbReference>
<accession>A0ABS5S297</accession>
<protein>
    <submittedName>
        <fullName evidence="2">Zinc-dependent peptidase</fullName>
    </submittedName>
</protein>
<dbReference type="Pfam" id="PF06167">
    <property type="entry name" value="Peptidase_M90"/>
    <property type="match status" value="1"/>
</dbReference>
<dbReference type="SUPFAM" id="SSF55486">
    <property type="entry name" value="Metalloproteases ('zincins'), catalytic domain"/>
    <property type="match status" value="1"/>
</dbReference>
<proteinExistence type="predicted"/>
<gene>
    <name evidence="2" type="ORF">KIV10_03810</name>
</gene>
<keyword evidence="1" id="KW-0812">Transmembrane</keyword>
<dbReference type="RefSeq" id="WP_214112181.1">
    <property type="nucleotide sequence ID" value="NZ_JAHCTB010000002.1"/>
</dbReference>
<dbReference type="InterPro" id="IPR042252">
    <property type="entry name" value="MtfA_N"/>
</dbReference>